<name>A0A0G0VUD5_UNCKA</name>
<comment type="similarity">
    <text evidence="1 2">Belongs to the polypeptide deformylase family.</text>
</comment>
<keyword evidence="2" id="KW-0378">Hydrolase</keyword>
<feature type="binding site" evidence="2">
    <location>
        <position position="149"/>
    </location>
    <ligand>
        <name>Fe cation</name>
        <dbReference type="ChEBI" id="CHEBI:24875"/>
    </ligand>
</feature>
<keyword evidence="2" id="KW-0408">Iron</keyword>
<feature type="active site" evidence="2">
    <location>
        <position position="146"/>
    </location>
</feature>
<dbReference type="Proteomes" id="UP000033947">
    <property type="component" value="Unassembled WGS sequence"/>
</dbReference>
<dbReference type="CDD" id="cd00487">
    <property type="entry name" value="Pep_deformylase"/>
    <property type="match status" value="1"/>
</dbReference>
<dbReference type="AlphaFoldDB" id="A0A0G0VUD5"/>
<dbReference type="PATRIC" id="fig|1619123.3.peg.256"/>
<reference evidence="3 4" key="1">
    <citation type="journal article" date="2015" name="Nature">
        <title>rRNA introns, odd ribosomes, and small enigmatic genomes across a large radiation of phyla.</title>
        <authorList>
            <person name="Brown C.T."/>
            <person name="Hug L.A."/>
            <person name="Thomas B.C."/>
            <person name="Sharon I."/>
            <person name="Castelle C.J."/>
            <person name="Singh A."/>
            <person name="Wilkins M.J."/>
            <person name="Williams K.H."/>
            <person name="Banfield J.F."/>
        </authorList>
    </citation>
    <scope>NUCLEOTIDE SEQUENCE [LARGE SCALE GENOMIC DNA]</scope>
</reference>
<dbReference type="PANTHER" id="PTHR10458">
    <property type="entry name" value="PEPTIDE DEFORMYLASE"/>
    <property type="match status" value="1"/>
</dbReference>
<dbReference type="NCBIfam" id="NF001159">
    <property type="entry name" value="PRK00150.1-3"/>
    <property type="match status" value="1"/>
</dbReference>
<dbReference type="PANTHER" id="PTHR10458:SF22">
    <property type="entry name" value="PEPTIDE DEFORMYLASE"/>
    <property type="match status" value="1"/>
</dbReference>
<keyword evidence="2" id="KW-0479">Metal-binding</keyword>
<comment type="catalytic activity">
    <reaction evidence="2">
        <text>N-terminal N-formyl-L-methionyl-[peptide] + H2O = N-terminal L-methionyl-[peptide] + formate</text>
        <dbReference type="Rhea" id="RHEA:24420"/>
        <dbReference type="Rhea" id="RHEA-COMP:10639"/>
        <dbReference type="Rhea" id="RHEA-COMP:10640"/>
        <dbReference type="ChEBI" id="CHEBI:15377"/>
        <dbReference type="ChEBI" id="CHEBI:15740"/>
        <dbReference type="ChEBI" id="CHEBI:49298"/>
        <dbReference type="ChEBI" id="CHEBI:64731"/>
        <dbReference type="EC" id="3.5.1.88"/>
    </reaction>
</comment>
<comment type="caution">
    <text evidence="3">The sequence shown here is derived from an EMBL/GenBank/DDBJ whole genome shotgun (WGS) entry which is preliminary data.</text>
</comment>
<feature type="binding site" evidence="2">
    <location>
        <position position="103"/>
    </location>
    <ligand>
        <name>Fe cation</name>
        <dbReference type="ChEBI" id="CHEBI:24875"/>
    </ligand>
</feature>
<evidence type="ECO:0000313" key="4">
    <source>
        <dbReference type="Proteomes" id="UP000033947"/>
    </source>
</evidence>
<comment type="cofactor">
    <cofactor evidence="2">
        <name>Fe(2+)</name>
        <dbReference type="ChEBI" id="CHEBI:29033"/>
    </cofactor>
    <text evidence="2">Binds 1 Fe(2+) ion.</text>
</comment>
<protein>
    <recommendedName>
        <fullName evidence="2">Peptide deformylase</fullName>
        <shortName evidence="2">PDF</shortName>
        <ecNumber evidence="2">3.5.1.88</ecNumber>
    </recommendedName>
    <alternativeName>
        <fullName evidence="2">Polypeptide deformylase</fullName>
    </alternativeName>
</protein>
<feature type="binding site" evidence="2">
    <location>
        <position position="145"/>
    </location>
    <ligand>
        <name>Fe cation</name>
        <dbReference type="ChEBI" id="CHEBI:24875"/>
    </ligand>
</feature>
<dbReference type="InterPro" id="IPR036821">
    <property type="entry name" value="Peptide_deformylase_sf"/>
</dbReference>
<accession>A0A0G0VUD5</accession>
<dbReference type="HAMAP" id="MF_00163">
    <property type="entry name" value="Pep_deformylase"/>
    <property type="match status" value="1"/>
</dbReference>
<dbReference type="GO" id="GO:0042586">
    <property type="term" value="F:peptide deformylase activity"/>
    <property type="evidence" value="ECO:0007669"/>
    <property type="project" value="UniProtKB-UniRule"/>
</dbReference>
<evidence type="ECO:0000256" key="2">
    <source>
        <dbReference type="HAMAP-Rule" id="MF_00163"/>
    </source>
</evidence>
<dbReference type="Pfam" id="PF01327">
    <property type="entry name" value="Pep_deformylase"/>
    <property type="match status" value="1"/>
</dbReference>
<dbReference type="GO" id="GO:0046872">
    <property type="term" value="F:metal ion binding"/>
    <property type="evidence" value="ECO:0007669"/>
    <property type="project" value="UniProtKB-KW"/>
</dbReference>
<sequence length="178" mass="19893">MAIRQIVTIPDPVLRNKAQKVSKVGEEEKKLARDLLDTLEVAKDPEGAGIAATQIGVSKKMCVVRNFFPDPAKNGEYTHEDYVLINPKIVSTSKETEIDYEGCLSVPNVYGKVERYKKIKVDALDISGERIKIKAQDFFARTVQHEIDHLEGVLFTDRVVGGVITEQEMDALFSQEGQ</sequence>
<comment type="function">
    <text evidence="2">Removes the formyl group from the N-terminal Met of newly synthesized proteins. Requires at least a dipeptide for an efficient rate of reaction. N-terminal L-methionine is a prerequisite for activity but the enzyme has broad specificity at other positions.</text>
</comment>
<dbReference type="PRINTS" id="PR01576">
    <property type="entry name" value="PDEFORMYLASE"/>
</dbReference>
<dbReference type="PIRSF" id="PIRSF004749">
    <property type="entry name" value="Pep_def"/>
    <property type="match status" value="1"/>
</dbReference>
<dbReference type="EMBL" id="LCBB01000003">
    <property type="protein sequence ID" value="KKS03297.1"/>
    <property type="molecule type" value="Genomic_DNA"/>
</dbReference>
<organism evidence="3 4">
    <name type="scientific">candidate division WWE3 bacterium GW2011_GWC2_41_23</name>
    <dbReference type="NCBI Taxonomy" id="1619123"/>
    <lineage>
        <taxon>Bacteria</taxon>
        <taxon>Katanobacteria</taxon>
    </lineage>
</organism>
<evidence type="ECO:0000313" key="3">
    <source>
        <dbReference type="EMBL" id="KKS03297.1"/>
    </source>
</evidence>
<gene>
    <name evidence="2" type="primary">def</name>
    <name evidence="3" type="ORF">UU55_C0003G0011</name>
</gene>
<dbReference type="NCBIfam" id="TIGR00079">
    <property type="entry name" value="pept_deformyl"/>
    <property type="match status" value="1"/>
</dbReference>
<dbReference type="Gene3D" id="3.90.45.10">
    <property type="entry name" value="Peptide deformylase"/>
    <property type="match status" value="1"/>
</dbReference>
<evidence type="ECO:0000256" key="1">
    <source>
        <dbReference type="ARBA" id="ARBA00010759"/>
    </source>
</evidence>
<dbReference type="GO" id="GO:0006412">
    <property type="term" value="P:translation"/>
    <property type="evidence" value="ECO:0007669"/>
    <property type="project" value="UniProtKB-UniRule"/>
</dbReference>
<dbReference type="InterPro" id="IPR023635">
    <property type="entry name" value="Peptide_deformylase"/>
</dbReference>
<keyword evidence="2" id="KW-0648">Protein biosynthesis</keyword>
<dbReference type="SUPFAM" id="SSF56420">
    <property type="entry name" value="Peptide deformylase"/>
    <property type="match status" value="1"/>
</dbReference>
<dbReference type="EC" id="3.5.1.88" evidence="2"/>
<proteinExistence type="inferred from homology"/>